<dbReference type="InterPro" id="IPR051395">
    <property type="entry name" value="Cytochrome_c_Peroxidase/MauG"/>
</dbReference>
<evidence type="ECO:0000259" key="10">
    <source>
        <dbReference type="PROSITE" id="PS51007"/>
    </source>
</evidence>
<feature type="binding site" description="axial binding residue" evidence="9">
    <location>
        <position position="240"/>
    </location>
    <ligand>
        <name>heme c</name>
        <dbReference type="ChEBI" id="CHEBI:61717"/>
        <label>2</label>
    </ligand>
    <ligandPart>
        <name>Fe</name>
        <dbReference type="ChEBI" id="CHEBI:18248"/>
    </ligandPart>
</feature>
<evidence type="ECO:0000313" key="12">
    <source>
        <dbReference type="Proteomes" id="UP000064967"/>
    </source>
</evidence>
<dbReference type="EMBL" id="CP012333">
    <property type="protein sequence ID" value="AKU95468.1"/>
    <property type="molecule type" value="Genomic_DNA"/>
</dbReference>
<comment type="cofactor">
    <cofactor evidence="8">
        <name>heme</name>
        <dbReference type="ChEBI" id="CHEBI:30413"/>
    </cofactor>
    <text evidence="8">Binds 2 heme groups.</text>
</comment>
<evidence type="ECO:0000256" key="5">
    <source>
        <dbReference type="ARBA" id="ARBA00022764"/>
    </source>
</evidence>
<reference evidence="11 12" key="1">
    <citation type="submission" date="2015-08" db="EMBL/GenBank/DDBJ databases">
        <authorList>
            <person name="Babu N.S."/>
            <person name="Beckwith C.J."/>
            <person name="Beseler K.G."/>
            <person name="Brison A."/>
            <person name="Carone J.V."/>
            <person name="Caskin T.P."/>
            <person name="Diamond M."/>
            <person name="Durham M.E."/>
            <person name="Foxe J.M."/>
            <person name="Go M."/>
            <person name="Henderson B.A."/>
            <person name="Jones I.B."/>
            <person name="McGettigan J.A."/>
            <person name="Micheletti S.J."/>
            <person name="Nasrallah M.E."/>
            <person name="Ortiz D."/>
            <person name="Piller C.R."/>
            <person name="Privatt S.R."/>
            <person name="Schneider S.L."/>
            <person name="Sharp S."/>
            <person name="Smith T.C."/>
            <person name="Stanton J.D."/>
            <person name="Ullery H.E."/>
            <person name="Wilson R.J."/>
            <person name="Serrano M.G."/>
            <person name="Buck G."/>
            <person name="Lee V."/>
            <person name="Wang Y."/>
            <person name="Carvalho R."/>
            <person name="Voegtly L."/>
            <person name="Shi R."/>
            <person name="Duckworth R."/>
            <person name="Johnson A."/>
            <person name="Loviza R."/>
            <person name="Walstead R."/>
            <person name="Shah Z."/>
            <person name="Kiflezghi M."/>
            <person name="Wade K."/>
            <person name="Ball S.L."/>
            <person name="Bradley K.W."/>
            <person name="Asai D.J."/>
            <person name="Bowman C.A."/>
            <person name="Russell D.A."/>
            <person name="Pope W.H."/>
            <person name="Jacobs-Sera D."/>
            <person name="Hendrix R.W."/>
            <person name="Hatfull G.F."/>
        </authorList>
    </citation>
    <scope>NUCLEOTIDE SEQUENCE [LARGE SCALE GENOMIC DNA]</scope>
    <source>
        <strain evidence="11 12">DSM 27648</strain>
    </source>
</reference>
<keyword evidence="4" id="KW-0732">Signal</keyword>
<evidence type="ECO:0000256" key="9">
    <source>
        <dbReference type="PIRSR" id="PIRSR000294-2"/>
    </source>
</evidence>
<keyword evidence="5" id="KW-0574">Periplasm</keyword>
<keyword evidence="12" id="KW-1185">Reference proteome</keyword>
<comment type="subcellular location">
    <subcellularLocation>
        <location evidence="1">Periplasm</location>
    </subcellularLocation>
</comment>
<dbReference type="PANTHER" id="PTHR30600">
    <property type="entry name" value="CYTOCHROME C PEROXIDASE-RELATED"/>
    <property type="match status" value="1"/>
</dbReference>
<proteinExistence type="predicted"/>
<evidence type="ECO:0000256" key="4">
    <source>
        <dbReference type="ARBA" id="ARBA00022729"/>
    </source>
</evidence>
<dbReference type="Proteomes" id="UP000064967">
    <property type="component" value="Chromosome"/>
</dbReference>
<feature type="domain" description="Cytochrome c" evidence="10">
    <location>
        <begin position="60"/>
        <end position="196"/>
    </location>
</feature>
<keyword evidence="7 9" id="KW-0408">Iron</keyword>
<feature type="binding site" description="axial binding residue" evidence="9">
    <location>
        <position position="86"/>
    </location>
    <ligand>
        <name>heme c</name>
        <dbReference type="ChEBI" id="CHEBI:61717"/>
        <label>1</label>
    </ligand>
    <ligandPart>
        <name>Fe</name>
        <dbReference type="ChEBI" id="CHEBI:18248"/>
    </ligandPart>
</feature>
<comment type="PTM">
    <text evidence="8">Binds 2 heme groups per subunit.</text>
</comment>
<evidence type="ECO:0000256" key="8">
    <source>
        <dbReference type="PIRSR" id="PIRSR000294-1"/>
    </source>
</evidence>
<dbReference type="Gene3D" id="1.10.760.10">
    <property type="entry name" value="Cytochrome c-like domain"/>
    <property type="match status" value="2"/>
</dbReference>
<feature type="binding site" description="covalent" evidence="8">
    <location>
        <position position="85"/>
    </location>
    <ligand>
        <name>heme c</name>
        <dbReference type="ChEBI" id="CHEBI:61717"/>
        <label>1</label>
    </ligand>
</feature>
<keyword evidence="6" id="KW-0560">Oxidoreductase</keyword>
<feature type="binding site" description="covalent" evidence="8">
    <location>
        <position position="82"/>
    </location>
    <ligand>
        <name>heme c</name>
        <dbReference type="ChEBI" id="CHEBI:61717"/>
        <label>1</label>
    </ligand>
</feature>
<evidence type="ECO:0000256" key="6">
    <source>
        <dbReference type="ARBA" id="ARBA00023002"/>
    </source>
</evidence>
<feature type="binding site" description="covalent" evidence="8">
    <location>
        <position position="236"/>
    </location>
    <ligand>
        <name>heme c</name>
        <dbReference type="ChEBI" id="CHEBI:61717"/>
        <label>2</label>
    </ligand>
</feature>
<dbReference type="GO" id="GO:0004130">
    <property type="term" value="F:cytochrome-c peroxidase activity"/>
    <property type="evidence" value="ECO:0007669"/>
    <property type="project" value="TreeGrafter"/>
</dbReference>
<accession>A0A0K1PPL9</accession>
<dbReference type="InterPro" id="IPR023929">
    <property type="entry name" value="MbnH-like"/>
</dbReference>
<dbReference type="NCBIfam" id="TIGR04039">
    <property type="entry name" value="MXAN_0977_Heme2"/>
    <property type="match status" value="1"/>
</dbReference>
<organism evidence="11 12">
    <name type="scientific">Labilithrix luteola</name>
    <dbReference type="NCBI Taxonomy" id="1391654"/>
    <lineage>
        <taxon>Bacteria</taxon>
        <taxon>Pseudomonadati</taxon>
        <taxon>Myxococcota</taxon>
        <taxon>Polyangia</taxon>
        <taxon>Polyangiales</taxon>
        <taxon>Labilitrichaceae</taxon>
        <taxon>Labilithrix</taxon>
    </lineage>
</organism>
<dbReference type="Pfam" id="PF03150">
    <property type="entry name" value="CCP_MauG"/>
    <property type="match status" value="1"/>
</dbReference>
<feature type="domain" description="Cytochrome c" evidence="10">
    <location>
        <begin position="220"/>
        <end position="372"/>
    </location>
</feature>
<dbReference type="InterPro" id="IPR036909">
    <property type="entry name" value="Cyt_c-like_dom_sf"/>
</dbReference>
<dbReference type="GO" id="GO:0046872">
    <property type="term" value="F:metal ion binding"/>
    <property type="evidence" value="ECO:0007669"/>
    <property type="project" value="UniProtKB-KW"/>
</dbReference>
<keyword evidence="3 9" id="KW-0479">Metal-binding</keyword>
<dbReference type="GO" id="GO:0042597">
    <property type="term" value="C:periplasmic space"/>
    <property type="evidence" value="ECO:0007669"/>
    <property type="project" value="UniProtKB-SubCell"/>
</dbReference>
<dbReference type="PIRSF" id="PIRSF000294">
    <property type="entry name" value="Cytochrome-c_peroxidase"/>
    <property type="match status" value="1"/>
</dbReference>
<feature type="binding site" description="covalent" evidence="8">
    <location>
        <position position="239"/>
    </location>
    <ligand>
        <name>heme c</name>
        <dbReference type="ChEBI" id="CHEBI:61717"/>
        <label>2</label>
    </ligand>
</feature>
<dbReference type="GO" id="GO:0020037">
    <property type="term" value="F:heme binding"/>
    <property type="evidence" value="ECO:0007669"/>
    <property type="project" value="InterPro"/>
</dbReference>
<dbReference type="InterPro" id="IPR004852">
    <property type="entry name" value="Di-haem_cyt_c_peroxidsae"/>
</dbReference>
<evidence type="ECO:0000256" key="7">
    <source>
        <dbReference type="ARBA" id="ARBA00023004"/>
    </source>
</evidence>
<dbReference type="InterPro" id="IPR026259">
    <property type="entry name" value="MauG/Cytc_peroxidase"/>
</dbReference>
<evidence type="ECO:0000256" key="2">
    <source>
        <dbReference type="ARBA" id="ARBA00022617"/>
    </source>
</evidence>
<dbReference type="SUPFAM" id="SSF46626">
    <property type="entry name" value="Cytochrome c"/>
    <property type="match status" value="2"/>
</dbReference>
<gene>
    <name evidence="11" type="ORF">AKJ09_02132</name>
</gene>
<name>A0A0K1PPL9_9BACT</name>
<dbReference type="KEGG" id="llu:AKJ09_02132"/>
<protein>
    <submittedName>
        <fullName evidence="11">Methylamine utilization protein mauG</fullName>
    </submittedName>
</protein>
<evidence type="ECO:0000313" key="11">
    <source>
        <dbReference type="EMBL" id="AKU95468.1"/>
    </source>
</evidence>
<dbReference type="STRING" id="1391654.AKJ09_02132"/>
<dbReference type="GO" id="GO:0009055">
    <property type="term" value="F:electron transfer activity"/>
    <property type="evidence" value="ECO:0007669"/>
    <property type="project" value="InterPro"/>
</dbReference>
<keyword evidence="2 8" id="KW-0349">Heme</keyword>
<dbReference type="AlphaFoldDB" id="A0A0K1PPL9"/>
<dbReference type="PROSITE" id="PS51007">
    <property type="entry name" value="CYTC"/>
    <property type="match status" value="2"/>
</dbReference>
<dbReference type="PANTHER" id="PTHR30600:SF14">
    <property type="entry name" value="CYTOCHROME C PEROXIDASE"/>
    <property type="match status" value="1"/>
</dbReference>
<dbReference type="PATRIC" id="fig|1391654.3.peg.2149"/>
<sequence>MSVLVASIAACSTSSDGTSEQTAVDAGAEASVVVEGDYEWHLPAGFPKPKVPADNPISVAKVELGRRLFYDKRLSGNGTYSCASCHDPKRAFTDGLANALGSTGQVHPRSSMSLVNVGYASALTWANDLLGTLEKQALVPMFGETPVELGLVGQEQALLERLRDEPLYAEMFPKAFPGEAEAISIDHVVKSIANFERTIVSGGSAYDRYVYGHDSGALDESAKRGRDLFFSERTECFHCHGSFGFADNVSHEGTVITEMAFHNTALYNLDGQGAYPAASRGLIDISGEPRDMGRFKAPTLRNVAVTAPYMHDGSIATLGEVIDHYARGGRKIESGANAGDGAKSPLKSEFMQGFLISDAEKADLVHFLESLTDEAFLHDPRFADPWGAP</sequence>
<evidence type="ECO:0000256" key="3">
    <source>
        <dbReference type="ARBA" id="ARBA00022723"/>
    </source>
</evidence>
<evidence type="ECO:0000256" key="1">
    <source>
        <dbReference type="ARBA" id="ARBA00004418"/>
    </source>
</evidence>
<dbReference type="InterPro" id="IPR009056">
    <property type="entry name" value="Cyt_c-like_dom"/>
</dbReference>